<dbReference type="Pfam" id="PF16751">
    <property type="entry name" value="RsdA_SigD_bd"/>
    <property type="match status" value="1"/>
</dbReference>
<evidence type="ECO:0000259" key="3">
    <source>
        <dbReference type="Pfam" id="PF16751"/>
    </source>
</evidence>
<sequence>MADFGRWNPNWNPDDGGQPSLQDIHRSEQFIEALSTGRPVYANDPGEDELAYLMAGWRDRARNAPMRATITEQDAVAALQRGLPRPRGGAPRPGRRFSLTVVGSAAAAVICLGGFGALVAGAGPGDPLYGLRTMLFGDVVRDDPVVLAAQTQLAEVEQLIAQGDWEAAQERLQAVTTTVATVGDETRKQELVAEWQELSVKVESRNPDATVPPDAPPVTLPVIDPATSTEPTEPGTPSTEPAEPGEPTEPGDPDMPVDGTEPTSPGTEPTAGPDQPTVPPTVGPTSEPATSEPAMTAPTTTVPTSAPGSAVRTTTSAPTTATTTSGSTTAGPTAGGPTSSGPATGPTSVPREPGAGAGTTEPTAPAARAGEDGVGGDGTVGGDGAFAEETVGEVPQLTATTTVVLPQSGAADAAGD</sequence>
<feature type="region of interest" description="Disordered" evidence="1">
    <location>
        <begin position="1"/>
        <end position="22"/>
    </location>
</feature>
<feature type="compositionally biased region" description="Low complexity" evidence="1">
    <location>
        <begin position="259"/>
        <end position="273"/>
    </location>
</feature>
<dbReference type="AlphaFoldDB" id="A0A100XBM3"/>
<evidence type="ECO:0000256" key="2">
    <source>
        <dbReference type="SAM" id="Phobius"/>
    </source>
</evidence>
<proteinExistence type="predicted"/>
<feature type="compositionally biased region" description="Low complexity" evidence="1">
    <location>
        <begin position="225"/>
        <end position="242"/>
    </location>
</feature>
<keyword evidence="2" id="KW-0472">Membrane</keyword>
<name>A0A100XBM3_MYCTH</name>
<feature type="compositionally biased region" description="Gly residues" evidence="1">
    <location>
        <begin position="372"/>
        <end position="384"/>
    </location>
</feature>
<protein>
    <recommendedName>
        <fullName evidence="3">Anti-sigma-D factor RsdA sigma factor binding region domain-containing protein</fullName>
    </recommendedName>
</protein>
<dbReference type="Gene3D" id="6.10.250.1300">
    <property type="match status" value="1"/>
</dbReference>
<dbReference type="Proteomes" id="UP000069654">
    <property type="component" value="Unassembled WGS sequence"/>
</dbReference>
<keyword evidence="2" id="KW-1133">Transmembrane helix</keyword>
<comment type="caution">
    <text evidence="4">The sequence shown here is derived from an EMBL/GenBank/DDBJ whole genome shotgun (WGS) entry which is preliminary data.</text>
</comment>
<evidence type="ECO:0000313" key="4">
    <source>
        <dbReference type="EMBL" id="GAT13607.1"/>
    </source>
</evidence>
<evidence type="ECO:0000313" key="5">
    <source>
        <dbReference type="Proteomes" id="UP000069654"/>
    </source>
</evidence>
<feature type="transmembrane region" description="Helical" evidence="2">
    <location>
        <begin position="97"/>
        <end position="122"/>
    </location>
</feature>
<reference evidence="4 5" key="1">
    <citation type="journal article" date="2016" name="Genome Announc.">
        <title>Draft Genome Sequences of Five Rapidly Growing Mycobacterium Species, M. thermoresistibile, M. fortuitum subsp. acetamidolyticum, M. canariasense, M. brisbanense, and M. novocastrense.</title>
        <authorList>
            <person name="Katahira K."/>
            <person name="Ogura Y."/>
            <person name="Gotoh Y."/>
            <person name="Hayashi T."/>
        </authorList>
    </citation>
    <scope>NUCLEOTIDE SEQUENCE [LARGE SCALE GENOMIC DNA]</scope>
    <source>
        <strain evidence="4 5">JCM6362</strain>
    </source>
</reference>
<feature type="region of interest" description="Disordered" evidence="1">
    <location>
        <begin position="203"/>
        <end position="416"/>
    </location>
</feature>
<dbReference type="OrthoDB" id="4762520at2"/>
<gene>
    <name evidence="4" type="ORF">RMCT_0578</name>
</gene>
<reference evidence="5" key="2">
    <citation type="submission" date="2016-02" db="EMBL/GenBank/DDBJ databases">
        <title>Draft genome sequence of five rapidly growing Mycobacterium species.</title>
        <authorList>
            <person name="Katahira K."/>
            <person name="Gotou Y."/>
            <person name="Iida K."/>
            <person name="Ogura Y."/>
            <person name="Hayashi T."/>
        </authorList>
    </citation>
    <scope>NUCLEOTIDE SEQUENCE [LARGE SCALE GENOMIC DNA]</scope>
    <source>
        <strain evidence="5">JCM6362</strain>
    </source>
</reference>
<accession>A0A100XBM3</accession>
<dbReference type="STRING" id="1797.RMCT_0578"/>
<evidence type="ECO:0000256" key="1">
    <source>
        <dbReference type="SAM" id="MobiDB-lite"/>
    </source>
</evidence>
<dbReference type="EMBL" id="BCTB01000003">
    <property type="protein sequence ID" value="GAT13607.1"/>
    <property type="molecule type" value="Genomic_DNA"/>
</dbReference>
<organism evidence="4 5">
    <name type="scientific">Mycolicibacterium thermoresistibile</name>
    <name type="common">Mycobacterium thermoresistibile</name>
    <dbReference type="NCBI Taxonomy" id="1797"/>
    <lineage>
        <taxon>Bacteria</taxon>
        <taxon>Bacillati</taxon>
        <taxon>Actinomycetota</taxon>
        <taxon>Actinomycetes</taxon>
        <taxon>Mycobacteriales</taxon>
        <taxon>Mycobacteriaceae</taxon>
        <taxon>Mycolicibacterium</taxon>
    </lineage>
</organism>
<keyword evidence="2" id="KW-0812">Transmembrane</keyword>
<dbReference type="OMA" id="HAMMFNE"/>
<feature type="compositionally biased region" description="Low complexity" evidence="1">
    <location>
        <begin position="293"/>
        <end position="368"/>
    </location>
</feature>
<dbReference type="RefSeq" id="WP_003928068.1">
    <property type="nucleotide sequence ID" value="NZ_BCTB01000003.1"/>
</dbReference>
<dbReference type="InterPro" id="IPR031928">
    <property type="entry name" value="RsdA_SigD-bd"/>
</dbReference>
<feature type="domain" description="Anti-sigma-D factor RsdA sigma factor binding region" evidence="3">
    <location>
        <begin position="20"/>
        <end position="65"/>
    </location>
</feature>